<dbReference type="InterPro" id="IPR035906">
    <property type="entry name" value="MetI-like_sf"/>
</dbReference>
<dbReference type="AlphaFoldDB" id="F2KSB3"/>
<dbReference type="GO" id="GO:0005315">
    <property type="term" value="F:phosphate transmembrane transporter activity"/>
    <property type="evidence" value="ECO:0007669"/>
    <property type="project" value="InterPro"/>
</dbReference>
<keyword evidence="3" id="KW-0813">Transport</keyword>
<dbReference type="Pfam" id="PF00528">
    <property type="entry name" value="BPD_transp_1"/>
    <property type="match status" value="1"/>
</dbReference>
<evidence type="ECO:0000313" key="10">
    <source>
        <dbReference type="EMBL" id="AEA46882.1"/>
    </source>
</evidence>
<sequence>MKTDKIVFAIFRLVASLTIAFLLFVILYIVKEGIGVINLKFLTANWEHRDITKGGIFPAILGTIYVTVMTAVFSIPLGVGAAIFLNEYARAGRTVRLIKMAIRNLAGVPSVVYGLFGLAAFVYFFGFGESIIAASLTLAVMTLPWVITSSEEALKGVPNDFRLASYALGATKWQTIKNAILPYALPGVLTGAIIGLARAMGETAPLLFTGAVFYIRRLPNSPFDRFMSLPYHTYVLATQHASPYAKTYAAATATVLIAIVFIMIASATIIRYRYRKARRW</sequence>
<evidence type="ECO:0000256" key="6">
    <source>
        <dbReference type="ARBA" id="ARBA00022989"/>
    </source>
</evidence>
<dbReference type="PROSITE" id="PS50928">
    <property type="entry name" value="ABC_TM1"/>
    <property type="match status" value="1"/>
</dbReference>
<dbReference type="GeneID" id="10393971"/>
<dbReference type="NCBIfam" id="TIGR00974">
    <property type="entry name" value="3a0107s02c"/>
    <property type="match status" value="1"/>
</dbReference>
<dbReference type="Proteomes" id="UP000008136">
    <property type="component" value="Chromosome"/>
</dbReference>
<feature type="transmembrane region" description="Helical" evidence="8">
    <location>
        <begin position="248"/>
        <end position="270"/>
    </location>
</feature>
<dbReference type="SUPFAM" id="SSF161098">
    <property type="entry name" value="MetI-like"/>
    <property type="match status" value="1"/>
</dbReference>
<dbReference type="CDD" id="cd06261">
    <property type="entry name" value="TM_PBP2"/>
    <property type="match status" value="1"/>
</dbReference>
<evidence type="ECO:0000256" key="8">
    <source>
        <dbReference type="RuleBase" id="RU363043"/>
    </source>
</evidence>
<evidence type="ECO:0000256" key="2">
    <source>
        <dbReference type="ARBA" id="ARBA00007069"/>
    </source>
</evidence>
<feature type="transmembrane region" description="Helical" evidence="8">
    <location>
        <begin position="180"/>
        <end position="200"/>
    </location>
</feature>
<organism evidence="10 11">
    <name type="scientific">Archaeoglobus veneficus (strain DSM 11195 / SNP6)</name>
    <dbReference type="NCBI Taxonomy" id="693661"/>
    <lineage>
        <taxon>Archaea</taxon>
        <taxon>Methanobacteriati</taxon>
        <taxon>Methanobacteriota</taxon>
        <taxon>Archaeoglobi</taxon>
        <taxon>Archaeoglobales</taxon>
        <taxon>Archaeoglobaceae</taxon>
        <taxon>Archaeoglobus</taxon>
    </lineage>
</organism>
<dbReference type="GO" id="GO:0005886">
    <property type="term" value="C:plasma membrane"/>
    <property type="evidence" value="ECO:0007669"/>
    <property type="project" value="UniProtKB-SubCell"/>
</dbReference>
<keyword evidence="5 8" id="KW-0812">Transmembrane</keyword>
<dbReference type="PANTHER" id="PTHR43470:SF3">
    <property type="entry name" value="PHOSPHATE TRANSPORT SYSTEM PERMEASE PROTEIN PSTA-RELATED"/>
    <property type="match status" value="1"/>
</dbReference>
<dbReference type="RefSeq" id="WP_013683554.1">
    <property type="nucleotide sequence ID" value="NC_015320.1"/>
</dbReference>
<evidence type="ECO:0000313" key="11">
    <source>
        <dbReference type="Proteomes" id="UP000008136"/>
    </source>
</evidence>
<evidence type="ECO:0000256" key="4">
    <source>
        <dbReference type="ARBA" id="ARBA00022475"/>
    </source>
</evidence>
<feature type="transmembrane region" description="Helical" evidence="8">
    <location>
        <begin position="105"/>
        <end position="125"/>
    </location>
</feature>
<gene>
    <name evidence="10" type="ordered locus">Arcve_0868</name>
</gene>
<reference evidence="10 11" key="1">
    <citation type="submission" date="2011-03" db="EMBL/GenBank/DDBJ databases">
        <title>The complete genome of Archaeoglobus veneficus SNP6.</title>
        <authorList>
            <consortium name="US DOE Joint Genome Institute (JGI-PGF)"/>
            <person name="Lucas S."/>
            <person name="Copeland A."/>
            <person name="Lapidus A."/>
            <person name="Bruce D."/>
            <person name="Goodwin L."/>
            <person name="Pitluck S."/>
            <person name="Kyrpides N."/>
            <person name="Mavromatis K."/>
            <person name="Pagani I."/>
            <person name="Ivanova N."/>
            <person name="Mikhailova N."/>
            <person name="Lu M."/>
            <person name="Detter J.C."/>
            <person name="Tapia R."/>
            <person name="Han C."/>
            <person name="Land M."/>
            <person name="Hauser L."/>
            <person name="Markowitz V."/>
            <person name="Cheng J.-F."/>
            <person name="Hugenholtz P."/>
            <person name="Woyke T."/>
            <person name="Wu D."/>
            <person name="Spring S."/>
            <person name="Brambilla E."/>
            <person name="Klenk H.-P."/>
            <person name="Eisen J.A."/>
        </authorList>
    </citation>
    <scope>NUCLEOTIDE SEQUENCE [LARGE SCALE GENOMIC DNA]</scope>
    <source>
        <strain>SNP6</strain>
    </source>
</reference>
<keyword evidence="6 8" id="KW-1133">Transmembrane helix</keyword>
<feature type="transmembrane region" description="Helical" evidence="8">
    <location>
        <begin position="7"/>
        <end position="30"/>
    </location>
</feature>
<dbReference type="EMBL" id="CP002588">
    <property type="protein sequence ID" value="AEA46882.1"/>
    <property type="molecule type" value="Genomic_DNA"/>
</dbReference>
<dbReference type="STRING" id="693661.Arcve_0868"/>
<dbReference type="OrthoDB" id="11402at2157"/>
<feature type="domain" description="ABC transmembrane type-1" evidence="9">
    <location>
        <begin position="60"/>
        <end position="265"/>
    </location>
</feature>
<evidence type="ECO:0000256" key="3">
    <source>
        <dbReference type="ARBA" id="ARBA00022448"/>
    </source>
</evidence>
<feature type="transmembrane region" description="Helical" evidence="8">
    <location>
        <begin position="131"/>
        <end position="148"/>
    </location>
</feature>
<keyword evidence="4 8" id="KW-1003">Cell membrane</keyword>
<comment type="similarity">
    <text evidence="2 8">Belongs to the binding-protein-dependent transport system permease family. CysTW subfamily.</text>
</comment>
<evidence type="ECO:0000259" key="9">
    <source>
        <dbReference type="PROSITE" id="PS50928"/>
    </source>
</evidence>
<keyword evidence="11" id="KW-1185">Reference proteome</keyword>
<dbReference type="HOGENOM" id="CLU_033621_2_2_2"/>
<feature type="transmembrane region" description="Helical" evidence="8">
    <location>
        <begin position="56"/>
        <end position="85"/>
    </location>
</feature>
<dbReference type="Gene3D" id="1.10.3720.10">
    <property type="entry name" value="MetI-like"/>
    <property type="match status" value="1"/>
</dbReference>
<accession>F2KSB3</accession>
<dbReference type="eggNOG" id="arCOG00168">
    <property type="taxonomic scope" value="Archaea"/>
</dbReference>
<comment type="subcellular location">
    <subcellularLocation>
        <location evidence="1 8">Cell membrane</location>
        <topology evidence="1 8">Multi-pass membrane protein</topology>
    </subcellularLocation>
</comment>
<dbReference type="KEGG" id="ave:Arcve_0868"/>
<dbReference type="GO" id="GO:0035435">
    <property type="term" value="P:phosphate ion transmembrane transport"/>
    <property type="evidence" value="ECO:0007669"/>
    <property type="project" value="InterPro"/>
</dbReference>
<dbReference type="PANTHER" id="PTHR43470">
    <property type="entry name" value="PHOSPHATE TRANSPORT SYSTEM PERMEASE PROTEIN PSTA-RELATED"/>
    <property type="match status" value="1"/>
</dbReference>
<proteinExistence type="inferred from homology"/>
<evidence type="ECO:0000256" key="7">
    <source>
        <dbReference type="ARBA" id="ARBA00023136"/>
    </source>
</evidence>
<evidence type="ECO:0000256" key="1">
    <source>
        <dbReference type="ARBA" id="ARBA00004651"/>
    </source>
</evidence>
<keyword evidence="7 8" id="KW-0472">Membrane</keyword>
<evidence type="ECO:0000256" key="5">
    <source>
        <dbReference type="ARBA" id="ARBA00022692"/>
    </source>
</evidence>
<name>F2KSB3_ARCVS</name>
<protein>
    <recommendedName>
        <fullName evidence="8">Phosphate transport system permease protein PstA</fullName>
    </recommendedName>
</protein>
<dbReference type="InterPro" id="IPR005672">
    <property type="entry name" value="Phosphate_PstA"/>
</dbReference>
<dbReference type="InterPro" id="IPR000515">
    <property type="entry name" value="MetI-like"/>
</dbReference>